<keyword evidence="3" id="KW-1185">Reference proteome</keyword>
<feature type="domain" description="AB hydrolase-1" evidence="1">
    <location>
        <begin position="4"/>
        <end position="270"/>
    </location>
</feature>
<name>A0ABU1VAY1_9BURK</name>
<evidence type="ECO:0000259" key="1">
    <source>
        <dbReference type="Pfam" id="PF12697"/>
    </source>
</evidence>
<dbReference type="Gene3D" id="3.40.50.1820">
    <property type="entry name" value="alpha/beta hydrolase"/>
    <property type="match status" value="1"/>
</dbReference>
<dbReference type="Pfam" id="PF12697">
    <property type="entry name" value="Abhydrolase_6"/>
    <property type="match status" value="1"/>
</dbReference>
<dbReference type="EMBL" id="JAVDWE010000006">
    <property type="protein sequence ID" value="MDR7094636.1"/>
    <property type="molecule type" value="Genomic_DNA"/>
</dbReference>
<comment type="caution">
    <text evidence="2">The sequence shown here is derived from an EMBL/GenBank/DDBJ whole genome shotgun (WGS) entry which is preliminary data.</text>
</comment>
<evidence type="ECO:0000313" key="2">
    <source>
        <dbReference type="EMBL" id="MDR7094636.1"/>
    </source>
</evidence>
<protein>
    <submittedName>
        <fullName evidence="2">Pimeloyl-ACP methyl ester carboxylesterase</fullName>
    </submittedName>
</protein>
<accession>A0ABU1VAY1</accession>
<organism evidence="2 3">
    <name type="scientific">Hydrogenophaga laconesensis</name>
    <dbReference type="NCBI Taxonomy" id="1805971"/>
    <lineage>
        <taxon>Bacteria</taxon>
        <taxon>Pseudomonadati</taxon>
        <taxon>Pseudomonadota</taxon>
        <taxon>Betaproteobacteria</taxon>
        <taxon>Burkholderiales</taxon>
        <taxon>Comamonadaceae</taxon>
        <taxon>Hydrogenophaga</taxon>
    </lineage>
</organism>
<evidence type="ECO:0000313" key="3">
    <source>
        <dbReference type="Proteomes" id="UP001265550"/>
    </source>
</evidence>
<dbReference type="SUPFAM" id="SSF53474">
    <property type="entry name" value="alpha/beta-Hydrolases"/>
    <property type="match status" value="1"/>
</dbReference>
<dbReference type="Proteomes" id="UP001265550">
    <property type="component" value="Unassembled WGS sequence"/>
</dbReference>
<reference evidence="2 3" key="1">
    <citation type="submission" date="2023-07" db="EMBL/GenBank/DDBJ databases">
        <title>Sorghum-associated microbial communities from plants grown in Nebraska, USA.</title>
        <authorList>
            <person name="Schachtman D."/>
        </authorList>
    </citation>
    <scope>NUCLEOTIDE SEQUENCE [LARGE SCALE GENOMIC DNA]</scope>
    <source>
        <strain evidence="2 3">BE240</strain>
    </source>
</reference>
<sequence>MSLIIFSHANSFPASTYGVLFKSLRARGHAVRAVDRFGHEPHYPVTSNWPHLVQQLADFAAPEIERHGRGAWLVGHSLGGFLSLMCAARHPMLGGHAVRGVVLIDSPLLGGWRARTLELIKRTQLVGSISPGKVSRGRRRVWPDADAALAHFSSKKAFAHWDPHVLHDYIEHGTREEVDAHGKPRRVLVFDREVETAIYNTLPHNLDRLLRRHPLQCPVGFVGGTRSLEMKQVGMSMTLRLVGRKHPERLKILEGSHLFPMERPLETAAAIDEMIGLLTPTGHPAEGPPVTASV</sequence>
<dbReference type="RefSeq" id="WP_204733888.1">
    <property type="nucleotide sequence ID" value="NZ_JAVDWE010000006.1"/>
</dbReference>
<dbReference type="InterPro" id="IPR029058">
    <property type="entry name" value="AB_hydrolase_fold"/>
</dbReference>
<gene>
    <name evidence="2" type="ORF">J2X09_002379</name>
</gene>
<dbReference type="InterPro" id="IPR000073">
    <property type="entry name" value="AB_hydrolase_1"/>
</dbReference>
<proteinExistence type="predicted"/>